<feature type="transmembrane region" description="Helical" evidence="1">
    <location>
        <begin position="297"/>
        <end position="315"/>
    </location>
</feature>
<keyword evidence="1" id="KW-0472">Membrane</keyword>
<feature type="transmembrane region" description="Helical" evidence="1">
    <location>
        <begin position="93"/>
        <end position="112"/>
    </location>
</feature>
<dbReference type="Pfam" id="PF05940">
    <property type="entry name" value="NnrS"/>
    <property type="match status" value="1"/>
</dbReference>
<evidence type="ECO:0000313" key="2">
    <source>
        <dbReference type="EMBL" id="TFW21441.1"/>
    </source>
</evidence>
<dbReference type="InterPro" id="IPR010266">
    <property type="entry name" value="NnrS"/>
</dbReference>
<sequence length="394" mass="41662">MLTPISSPAADTPHLPPLLRLGFRPFYLLAALFATLSIPLWLGAYAHPAAVAPQLNLLWHMHEMVFGFAAAVVVGFLYTAARNWTGQWTPRGWPLAGLAALWLLGRAAMLLPHTALNALLDLLFVPAATAPLVRLLWRSGKRRNLPLTGLLMLLALANLAFHANLLGWWSWPSISAVEAAVLVLAVLSSVMGGRVIPGFTANMAPGSAPRSYAWLDRAGIALMVGASAAWVAGLPALPSATLAAAAGAVQLARLGFWSPQRTARYPLLWILHLAYAWIGGGYLLLAVALLGSGSASTAMHAIAVGGMSSLILGMVTRTAIGHTGRPMRAEHHEQWIFLAVQAAATARVLANLAPDSWRTVLLLVAGAGWSAAFGLYLAIYGPFLSAARVDGRDG</sequence>
<name>A0A4Y9SEQ3_9BURK</name>
<proteinExistence type="predicted"/>
<gene>
    <name evidence="2" type="ORF">E4L98_13375</name>
</gene>
<keyword evidence="1" id="KW-0812">Transmembrane</keyword>
<feature type="transmembrane region" description="Helical" evidence="1">
    <location>
        <begin position="26"/>
        <end position="44"/>
    </location>
</feature>
<keyword evidence="3" id="KW-1185">Reference proteome</keyword>
<feature type="transmembrane region" description="Helical" evidence="1">
    <location>
        <begin position="149"/>
        <end position="168"/>
    </location>
</feature>
<feature type="transmembrane region" description="Helical" evidence="1">
    <location>
        <begin position="64"/>
        <end position="81"/>
    </location>
</feature>
<comment type="caution">
    <text evidence="2">The sequence shown here is derived from an EMBL/GenBank/DDBJ whole genome shotgun (WGS) entry which is preliminary data.</text>
</comment>
<dbReference type="AlphaFoldDB" id="A0A4Y9SEQ3"/>
<dbReference type="Proteomes" id="UP000297729">
    <property type="component" value="Unassembled WGS sequence"/>
</dbReference>
<feature type="transmembrane region" description="Helical" evidence="1">
    <location>
        <begin position="118"/>
        <end position="137"/>
    </location>
</feature>
<protein>
    <submittedName>
        <fullName evidence="2">NnrS family protein</fullName>
    </submittedName>
</protein>
<dbReference type="RefSeq" id="WP_135202052.1">
    <property type="nucleotide sequence ID" value="NZ_SPVG01000135.1"/>
</dbReference>
<evidence type="ECO:0000313" key="3">
    <source>
        <dbReference type="Proteomes" id="UP000297729"/>
    </source>
</evidence>
<feature type="transmembrane region" description="Helical" evidence="1">
    <location>
        <begin position="335"/>
        <end position="353"/>
    </location>
</feature>
<organism evidence="2 3">
    <name type="scientific">Duganella callida</name>
    <dbReference type="NCBI Taxonomy" id="2561932"/>
    <lineage>
        <taxon>Bacteria</taxon>
        <taxon>Pseudomonadati</taxon>
        <taxon>Pseudomonadota</taxon>
        <taxon>Betaproteobacteria</taxon>
        <taxon>Burkholderiales</taxon>
        <taxon>Oxalobacteraceae</taxon>
        <taxon>Telluria group</taxon>
        <taxon>Duganella</taxon>
    </lineage>
</organism>
<feature type="transmembrane region" description="Helical" evidence="1">
    <location>
        <begin position="359"/>
        <end position="379"/>
    </location>
</feature>
<dbReference type="OrthoDB" id="9770040at2"/>
<keyword evidence="1" id="KW-1133">Transmembrane helix</keyword>
<feature type="transmembrane region" description="Helical" evidence="1">
    <location>
        <begin position="268"/>
        <end position="291"/>
    </location>
</feature>
<reference evidence="2 3" key="1">
    <citation type="submission" date="2019-03" db="EMBL/GenBank/DDBJ databases">
        <title>Draft Genome Sequence of Duganella callidus sp. nov., a Novel Duganella Species Isolated from Cultivated Soil.</title>
        <authorList>
            <person name="Raths R."/>
            <person name="Peta V."/>
            <person name="Bucking H."/>
        </authorList>
    </citation>
    <scope>NUCLEOTIDE SEQUENCE [LARGE SCALE GENOMIC DNA]</scope>
    <source>
        <strain evidence="2 3">DN04</strain>
    </source>
</reference>
<evidence type="ECO:0000256" key="1">
    <source>
        <dbReference type="SAM" id="Phobius"/>
    </source>
</evidence>
<dbReference type="EMBL" id="SPVG01000135">
    <property type="protein sequence ID" value="TFW21441.1"/>
    <property type="molecule type" value="Genomic_DNA"/>
</dbReference>
<accession>A0A4Y9SEQ3</accession>
<feature type="transmembrane region" description="Helical" evidence="1">
    <location>
        <begin position="214"/>
        <end position="233"/>
    </location>
</feature>
<feature type="transmembrane region" description="Helical" evidence="1">
    <location>
        <begin position="174"/>
        <end position="193"/>
    </location>
</feature>